<feature type="transmembrane region" description="Helical" evidence="1">
    <location>
        <begin position="113"/>
        <end position="131"/>
    </location>
</feature>
<keyword evidence="1" id="KW-0472">Membrane</keyword>
<feature type="transmembrane region" description="Helical" evidence="1">
    <location>
        <begin position="281"/>
        <end position="301"/>
    </location>
</feature>
<evidence type="ECO:0000313" key="2">
    <source>
        <dbReference type="EMBL" id="RLP78930.1"/>
    </source>
</evidence>
<evidence type="ECO:0000256" key="1">
    <source>
        <dbReference type="SAM" id="Phobius"/>
    </source>
</evidence>
<proteinExistence type="predicted"/>
<dbReference type="PANTHER" id="PTHR36840">
    <property type="entry name" value="BLL5714 PROTEIN"/>
    <property type="match status" value="1"/>
</dbReference>
<feature type="transmembrane region" description="Helical" evidence="1">
    <location>
        <begin position="307"/>
        <end position="329"/>
    </location>
</feature>
<dbReference type="PANTHER" id="PTHR36840:SF1">
    <property type="entry name" value="BLL5714 PROTEIN"/>
    <property type="match status" value="1"/>
</dbReference>
<dbReference type="InterPro" id="IPR010640">
    <property type="entry name" value="Low_temperature_requirement_A"/>
</dbReference>
<evidence type="ECO:0000313" key="3">
    <source>
        <dbReference type="Proteomes" id="UP000269438"/>
    </source>
</evidence>
<gene>
    <name evidence="2" type="ORF">D9V34_17095</name>
</gene>
<feature type="transmembrane region" description="Helical" evidence="1">
    <location>
        <begin position="366"/>
        <end position="386"/>
    </location>
</feature>
<dbReference type="Proteomes" id="UP000269438">
    <property type="component" value="Unassembled WGS sequence"/>
</dbReference>
<dbReference type="OrthoDB" id="7698234at2"/>
<feature type="transmembrane region" description="Helical" evidence="1">
    <location>
        <begin position="77"/>
        <end position="101"/>
    </location>
</feature>
<organism evidence="2 3">
    <name type="scientific">Mycetocola lacteus</name>
    <dbReference type="NCBI Taxonomy" id="76637"/>
    <lineage>
        <taxon>Bacteria</taxon>
        <taxon>Bacillati</taxon>
        <taxon>Actinomycetota</taxon>
        <taxon>Actinomycetes</taxon>
        <taxon>Micrococcales</taxon>
        <taxon>Microbacteriaceae</taxon>
        <taxon>Mycetocola</taxon>
    </lineage>
</organism>
<dbReference type="EMBL" id="RCUY01000016">
    <property type="protein sequence ID" value="RLP78930.1"/>
    <property type="molecule type" value="Genomic_DNA"/>
</dbReference>
<feature type="transmembrane region" description="Helical" evidence="1">
    <location>
        <begin position="18"/>
        <end position="40"/>
    </location>
</feature>
<comment type="caution">
    <text evidence="2">The sequence shown here is derived from an EMBL/GenBank/DDBJ whole genome shotgun (WGS) entry which is preliminary data.</text>
</comment>
<accession>A0A3L7AGP3</accession>
<name>A0A3L7AGP3_9MICO</name>
<feature type="transmembrane region" description="Helical" evidence="1">
    <location>
        <begin position="341"/>
        <end position="360"/>
    </location>
</feature>
<protein>
    <submittedName>
        <fullName evidence="2">Low temperature requirement protein A</fullName>
    </submittedName>
</protein>
<feature type="transmembrane region" description="Helical" evidence="1">
    <location>
        <begin position="209"/>
        <end position="230"/>
    </location>
</feature>
<dbReference type="Pfam" id="PF06772">
    <property type="entry name" value="LtrA"/>
    <property type="match status" value="1"/>
</dbReference>
<sequence>MLGRDPGQRGRVATPLELLFDLTFVVAFGQAGNLLAHLLAEGHTTAAIGGFAYAICAIVFAWINFTWFASAFDTDDWAFRVTTMVQMVGVLVLALGLPAMFHSIDVGHGLDNGVMVAGYVIMRIAMIVQWLRAAKHDPRYRKASLANAVFITVAQIGWVALIFADPTVTVILICSMLLFALEFGGPLIIQHREGGTPWHAHHIAERYGLLAIIALGEGLIGTIASVSAVLETQGWTLEAVLLALAGTGLTFALWWAYFVAPSGEVLHHHRERGLLWGYGHIAIFASIAAVGAGLHVAAYVVEGEATIGPVGALLATAIPVAVFLIGDFLLHSYLIRQFDPFYIWLLLGSCVALALAVYSAALGVSIGWSLLLVVLAPVIVIVGYEVGGHQRLANSLDRALG</sequence>
<feature type="transmembrane region" description="Helical" evidence="1">
    <location>
        <begin position="236"/>
        <end position="260"/>
    </location>
</feature>
<keyword evidence="1" id="KW-0812">Transmembrane</keyword>
<feature type="transmembrane region" description="Helical" evidence="1">
    <location>
        <begin position="143"/>
        <end position="164"/>
    </location>
</feature>
<dbReference type="AlphaFoldDB" id="A0A3L7AGP3"/>
<keyword evidence="3" id="KW-1185">Reference proteome</keyword>
<feature type="transmembrane region" description="Helical" evidence="1">
    <location>
        <begin position="170"/>
        <end position="189"/>
    </location>
</feature>
<reference evidence="2 3" key="1">
    <citation type="submission" date="2018-10" db="EMBL/GenBank/DDBJ databases">
        <authorList>
            <person name="Li J."/>
        </authorList>
    </citation>
    <scope>NUCLEOTIDE SEQUENCE [LARGE SCALE GENOMIC DNA]</scope>
    <source>
        <strain evidence="2 3">JCM 11654</strain>
    </source>
</reference>
<feature type="transmembrane region" description="Helical" evidence="1">
    <location>
        <begin position="46"/>
        <end position="65"/>
    </location>
</feature>
<keyword evidence="1" id="KW-1133">Transmembrane helix</keyword>